<dbReference type="OrthoDB" id="1449138at2"/>
<reference evidence="1 2" key="1">
    <citation type="submission" date="2018-01" db="EMBL/GenBank/DDBJ databases">
        <title>The draft genome of Hanstruepera neustonica JCM19743.</title>
        <authorList>
            <person name="He R.-H."/>
            <person name="Du Z.-J."/>
        </authorList>
    </citation>
    <scope>NUCLEOTIDE SEQUENCE [LARGE SCALE GENOMIC DNA]</scope>
    <source>
        <strain evidence="1 2">JCM19743</strain>
    </source>
</reference>
<comment type="caution">
    <text evidence="1">The sequence shown here is derived from an EMBL/GenBank/DDBJ whole genome shotgun (WGS) entry which is preliminary data.</text>
</comment>
<dbReference type="RefSeq" id="WP_103052173.1">
    <property type="nucleotide sequence ID" value="NZ_POWF01000004.1"/>
</dbReference>
<dbReference type="Proteomes" id="UP000236641">
    <property type="component" value="Unassembled WGS sequence"/>
</dbReference>
<dbReference type="AlphaFoldDB" id="A0A2K1DYP3"/>
<name>A0A2K1DYP3_9FLAO</name>
<dbReference type="EMBL" id="POWF01000004">
    <property type="protein sequence ID" value="PNQ73133.1"/>
    <property type="molecule type" value="Genomic_DNA"/>
</dbReference>
<gene>
    <name evidence="1" type="ORF">C1T31_09095</name>
</gene>
<evidence type="ECO:0000313" key="2">
    <source>
        <dbReference type="Proteomes" id="UP000236641"/>
    </source>
</evidence>
<accession>A0A2K1DYP3</accession>
<sequence>MLKDKPHKIIITLSLLLVVSLLVPSAVKFAHAFENHKHEVCTNKSSVHIHTLDLDCEFYKFKIANQFVHKFKNVDFINIEDNHGITESQYQFISEYQRLQFSLRGPPFNS</sequence>
<evidence type="ECO:0000313" key="1">
    <source>
        <dbReference type="EMBL" id="PNQ73133.1"/>
    </source>
</evidence>
<protein>
    <submittedName>
        <fullName evidence="1">Uncharacterized protein</fullName>
    </submittedName>
</protein>
<organism evidence="1 2">
    <name type="scientific">Hanstruepera neustonica</name>
    <dbReference type="NCBI Taxonomy" id="1445657"/>
    <lineage>
        <taxon>Bacteria</taxon>
        <taxon>Pseudomonadati</taxon>
        <taxon>Bacteroidota</taxon>
        <taxon>Flavobacteriia</taxon>
        <taxon>Flavobacteriales</taxon>
        <taxon>Flavobacteriaceae</taxon>
        <taxon>Hanstruepera</taxon>
    </lineage>
</organism>
<proteinExistence type="predicted"/>
<keyword evidence="2" id="KW-1185">Reference proteome</keyword>